<dbReference type="RefSeq" id="WP_140452821.1">
    <property type="nucleotide sequence ID" value="NZ_VFRP01000002.1"/>
</dbReference>
<comment type="caution">
    <text evidence="3">The sequence shown here is derived from an EMBL/GenBank/DDBJ whole genome shotgun (WGS) entry which is preliminary data.</text>
</comment>
<evidence type="ECO:0000259" key="2">
    <source>
        <dbReference type="Pfam" id="PF12804"/>
    </source>
</evidence>
<dbReference type="CDD" id="cd04182">
    <property type="entry name" value="GT_2_like_f"/>
    <property type="match status" value="1"/>
</dbReference>
<dbReference type="PANTHER" id="PTHR43777">
    <property type="entry name" value="MOLYBDENUM COFACTOR CYTIDYLYLTRANSFERASE"/>
    <property type="match status" value="1"/>
</dbReference>
<dbReference type="Pfam" id="PF12804">
    <property type="entry name" value="NTP_transf_3"/>
    <property type="match status" value="1"/>
</dbReference>
<dbReference type="EMBL" id="VFRP01000002">
    <property type="protein sequence ID" value="TPE53199.1"/>
    <property type="molecule type" value="Genomic_DNA"/>
</dbReference>
<keyword evidence="4" id="KW-1185">Reference proteome</keyword>
<dbReference type="AlphaFoldDB" id="A0A501WV92"/>
<dbReference type="Proteomes" id="UP000319255">
    <property type="component" value="Unassembled WGS sequence"/>
</dbReference>
<evidence type="ECO:0000313" key="3">
    <source>
        <dbReference type="EMBL" id="TPE53199.1"/>
    </source>
</evidence>
<name>A0A501WV92_9RHOB</name>
<protein>
    <submittedName>
        <fullName evidence="3">Nucleotidyltransferase family protein</fullName>
    </submittedName>
</protein>
<dbReference type="InterPro" id="IPR029044">
    <property type="entry name" value="Nucleotide-diphossugar_trans"/>
</dbReference>
<gene>
    <name evidence="3" type="ORF">FJM51_04030</name>
</gene>
<dbReference type="SUPFAM" id="SSF53448">
    <property type="entry name" value="Nucleotide-diphospho-sugar transferases"/>
    <property type="match status" value="1"/>
</dbReference>
<dbReference type="Gene3D" id="3.90.550.10">
    <property type="entry name" value="Spore Coat Polysaccharide Biosynthesis Protein SpsA, Chain A"/>
    <property type="match status" value="1"/>
</dbReference>
<dbReference type="InterPro" id="IPR025877">
    <property type="entry name" value="MobA-like_NTP_Trfase"/>
</dbReference>
<accession>A0A501WV92</accession>
<keyword evidence="3" id="KW-0808">Transferase</keyword>
<feature type="domain" description="MobA-like NTP transferase" evidence="2">
    <location>
        <begin position="9"/>
        <end position="172"/>
    </location>
</feature>
<organism evidence="3 4">
    <name type="scientific">Amaricoccus solimangrovi</name>
    <dbReference type="NCBI Taxonomy" id="2589815"/>
    <lineage>
        <taxon>Bacteria</taxon>
        <taxon>Pseudomonadati</taxon>
        <taxon>Pseudomonadota</taxon>
        <taxon>Alphaproteobacteria</taxon>
        <taxon>Rhodobacterales</taxon>
        <taxon>Paracoccaceae</taxon>
        <taxon>Amaricoccus</taxon>
    </lineage>
</organism>
<reference evidence="3 4" key="1">
    <citation type="submission" date="2019-06" db="EMBL/GenBank/DDBJ databases">
        <title>A novel bacterium of genus Amaricoccus, isolated from marine sediment.</title>
        <authorList>
            <person name="Huang H."/>
            <person name="Mo K."/>
            <person name="Hu Y."/>
        </authorList>
    </citation>
    <scope>NUCLEOTIDE SEQUENCE [LARGE SCALE GENOMIC DNA]</scope>
    <source>
        <strain evidence="3 4">HB172011</strain>
    </source>
</reference>
<keyword evidence="1" id="KW-0460">Magnesium</keyword>
<evidence type="ECO:0000313" key="4">
    <source>
        <dbReference type="Proteomes" id="UP000319255"/>
    </source>
</evidence>
<dbReference type="GO" id="GO:0016779">
    <property type="term" value="F:nucleotidyltransferase activity"/>
    <property type="evidence" value="ECO:0007669"/>
    <property type="project" value="UniProtKB-ARBA"/>
</dbReference>
<proteinExistence type="predicted"/>
<evidence type="ECO:0000256" key="1">
    <source>
        <dbReference type="ARBA" id="ARBA00022842"/>
    </source>
</evidence>
<dbReference type="OrthoDB" id="9779263at2"/>
<dbReference type="PANTHER" id="PTHR43777:SF1">
    <property type="entry name" value="MOLYBDENUM COFACTOR CYTIDYLYLTRANSFERASE"/>
    <property type="match status" value="1"/>
</dbReference>
<sequence>MRAAPVDLVLLAAGAGRRMEGRDKLLEPVEGRPLLATLVARARASAAREVLVVLPPGAAARRAALAGLAARIVEAPDHAEGMGASLRAGVAALAPDAGAVIVMLGDMPEVTAAGIDALIAAHRAGAAICRAVEPGVASGGAPGHPVLFDRRFLPALAASAGDAGARALIRAEGPRVVAVPLAGAAVDLDTPADWAAWRAARPGR</sequence>